<dbReference type="EMBL" id="JACIDT010000008">
    <property type="protein sequence ID" value="MBB3926842.1"/>
    <property type="molecule type" value="Genomic_DNA"/>
</dbReference>
<dbReference type="PANTHER" id="PTHR43479:SF11">
    <property type="entry name" value="ACREF_ENVCD OPERON REPRESSOR-RELATED"/>
    <property type="match status" value="1"/>
</dbReference>
<dbReference type="PRINTS" id="PR00455">
    <property type="entry name" value="HTHTETR"/>
</dbReference>
<evidence type="ECO:0000313" key="4">
    <source>
        <dbReference type="EMBL" id="MBB3926842.1"/>
    </source>
</evidence>
<dbReference type="SUPFAM" id="SSF46689">
    <property type="entry name" value="Homeodomain-like"/>
    <property type="match status" value="1"/>
</dbReference>
<dbReference type="GO" id="GO:0003677">
    <property type="term" value="F:DNA binding"/>
    <property type="evidence" value="ECO:0007669"/>
    <property type="project" value="UniProtKB-UniRule"/>
</dbReference>
<evidence type="ECO:0000256" key="2">
    <source>
        <dbReference type="PROSITE-ProRule" id="PRU00335"/>
    </source>
</evidence>
<name>A0A7W6BNI2_9SPHN</name>
<dbReference type="Proteomes" id="UP000571950">
    <property type="component" value="Unassembled WGS sequence"/>
</dbReference>
<feature type="DNA-binding region" description="H-T-H motif" evidence="2">
    <location>
        <begin position="53"/>
        <end position="72"/>
    </location>
</feature>
<accession>A0A7W6BNI2</accession>
<reference evidence="4 5" key="1">
    <citation type="submission" date="2020-08" db="EMBL/GenBank/DDBJ databases">
        <title>Genomic Encyclopedia of Type Strains, Phase IV (KMG-IV): sequencing the most valuable type-strain genomes for metagenomic binning, comparative biology and taxonomic classification.</title>
        <authorList>
            <person name="Goeker M."/>
        </authorList>
    </citation>
    <scope>NUCLEOTIDE SEQUENCE [LARGE SCALE GENOMIC DNA]</scope>
    <source>
        <strain evidence="4 5">DSM 26189</strain>
    </source>
</reference>
<dbReference type="Pfam" id="PF00440">
    <property type="entry name" value="TetR_N"/>
    <property type="match status" value="1"/>
</dbReference>
<dbReference type="Gene3D" id="1.10.357.10">
    <property type="entry name" value="Tetracycline Repressor, domain 2"/>
    <property type="match status" value="1"/>
</dbReference>
<feature type="domain" description="HTH tetR-type" evidence="3">
    <location>
        <begin position="30"/>
        <end position="90"/>
    </location>
</feature>
<dbReference type="InterPro" id="IPR009057">
    <property type="entry name" value="Homeodomain-like_sf"/>
</dbReference>
<proteinExistence type="predicted"/>
<dbReference type="InterPro" id="IPR001647">
    <property type="entry name" value="HTH_TetR"/>
</dbReference>
<comment type="caution">
    <text evidence="4">The sequence shown here is derived from an EMBL/GenBank/DDBJ whole genome shotgun (WGS) entry which is preliminary data.</text>
</comment>
<evidence type="ECO:0000313" key="5">
    <source>
        <dbReference type="Proteomes" id="UP000571950"/>
    </source>
</evidence>
<gene>
    <name evidence="4" type="ORF">GGR43_002565</name>
</gene>
<dbReference type="AlphaFoldDB" id="A0A7W6BNI2"/>
<protein>
    <submittedName>
        <fullName evidence="4">AcrR family transcriptional regulator</fullName>
    </submittedName>
</protein>
<dbReference type="PANTHER" id="PTHR43479">
    <property type="entry name" value="ACREF/ENVCD OPERON REPRESSOR-RELATED"/>
    <property type="match status" value="1"/>
</dbReference>
<evidence type="ECO:0000259" key="3">
    <source>
        <dbReference type="PROSITE" id="PS50977"/>
    </source>
</evidence>
<sequence length="226" mass="26027">MDQMRERLLNRIRPASIAAEDAGWQQRKSSQTRQKLFEAAIDCLVEIGYSGLSIPAICTRSGVSRGALHHHFAEKIQLVAALTEYLFYKRMGRFITDYFDIMDKDSDFVTTATQLHWESLQDREYTAYFEIAIAARTDKALAEFFFPIAKRFDQIWLNEMVQHFPQWKSNLAKLQLVSDFAMSAHMGLLLNRDAFSEERMEQVQALIIRTVDAVYQEVRGTGEDGA</sequence>
<keyword evidence="1 2" id="KW-0238">DNA-binding</keyword>
<keyword evidence="5" id="KW-1185">Reference proteome</keyword>
<organism evidence="4 5">
    <name type="scientific">Sphingobium jiangsuense</name>
    <dbReference type="NCBI Taxonomy" id="870476"/>
    <lineage>
        <taxon>Bacteria</taxon>
        <taxon>Pseudomonadati</taxon>
        <taxon>Pseudomonadota</taxon>
        <taxon>Alphaproteobacteria</taxon>
        <taxon>Sphingomonadales</taxon>
        <taxon>Sphingomonadaceae</taxon>
        <taxon>Sphingobium</taxon>
    </lineage>
</organism>
<dbReference type="PROSITE" id="PS50977">
    <property type="entry name" value="HTH_TETR_2"/>
    <property type="match status" value="1"/>
</dbReference>
<dbReference type="RefSeq" id="WP_188072343.1">
    <property type="nucleotide sequence ID" value="NZ_BSPS01000003.1"/>
</dbReference>
<dbReference type="InterPro" id="IPR050624">
    <property type="entry name" value="HTH-type_Tx_Regulator"/>
</dbReference>
<evidence type="ECO:0000256" key="1">
    <source>
        <dbReference type="ARBA" id="ARBA00023125"/>
    </source>
</evidence>